<dbReference type="InterPro" id="IPR052021">
    <property type="entry name" value="Type-I_RS_S_subunit"/>
</dbReference>
<comment type="caution">
    <text evidence="5">The sequence shown here is derived from an EMBL/GenBank/DDBJ whole genome shotgun (WGS) entry which is preliminary data.</text>
</comment>
<evidence type="ECO:0000256" key="3">
    <source>
        <dbReference type="ARBA" id="ARBA00023125"/>
    </source>
</evidence>
<dbReference type="Proteomes" id="UP000647980">
    <property type="component" value="Unassembled WGS sequence"/>
</dbReference>
<dbReference type="InterPro" id="IPR044946">
    <property type="entry name" value="Restrct_endonuc_typeI_TRD_sf"/>
</dbReference>
<keyword evidence="6" id="KW-1185">Reference proteome</keyword>
<dbReference type="Pfam" id="PF01420">
    <property type="entry name" value="Methylase_S"/>
    <property type="match status" value="1"/>
</dbReference>
<evidence type="ECO:0000259" key="4">
    <source>
        <dbReference type="Pfam" id="PF01420"/>
    </source>
</evidence>
<reference evidence="5 6" key="1">
    <citation type="submission" date="2020-10" db="EMBL/GenBank/DDBJ databases">
        <title>Mouse Oral microbiota.</title>
        <authorList>
            <person name="Joseph S."/>
            <person name="Aduse-Opoku J."/>
        </authorList>
    </citation>
    <scope>NUCLEOTIDE SEQUENCE [LARGE SCALE GENOMIC DNA]</scope>
    <source>
        <strain evidence="5 6">19428wE5_W307</strain>
    </source>
</reference>
<dbReference type="Gene3D" id="3.90.220.20">
    <property type="entry name" value="DNA methylase specificity domains"/>
    <property type="match status" value="1"/>
</dbReference>
<comment type="similarity">
    <text evidence="1">Belongs to the type-I restriction system S methylase family.</text>
</comment>
<dbReference type="GO" id="GO:0004519">
    <property type="term" value="F:endonuclease activity"/>
    <property type="evidence" value="ECO:0007669"/>
    <property type="project" value="UniProtKB-KW"/>
</dbReference>
<dbReference type="InterPro" id="IPR000055">
    <property type="entry name" value="Restrct_endonuc_typeI_TRD"/>
</dbReference>
<keyword evidence="5" id="KW-0255">Endonuclease</keyword>
<evidence type="ECO:0000313" key="5">
    <source>
        <dbReference type="EMBL" id="MBF0754161.1"/>
    </source>
</evidence>
<keyword evidence="3" id="KW-0238">DNA-binding</keyword>
<feature type="domain" description="Type I restriction modification DNA specificity" evidence="4">
    <location>
        <begin position="31"/>
        <end position="213"/>
    </location>
</feature>
<evidence type="ECO:0000256" key="2">
    <source>
        <dbReference type="ARBA" id="ARBA00022747"/>
    </source>
</evidence>
<name>A0ABR9XZJ5_9STAP</name>
<gene>
    <name evidence="5" type="ORF">IR135_07740</name>
</gene>
<evidence type="ECO:0000313" key="6">
    <source>
        <dbReference type="Proteomes" id="UP000647980"/>
    </source>
</evidence>
<dbReference type="EMBL" id="JADGLW010000005">
    <property type="protein sequence ID" value="MBF0754161.1"/>
    <property type="molecule type" value="Genomic_DNA"/>
</dbReference>
<keyword evidence="5" id="KW-0378">Hydrolase</keyword>
<protein>
    <submittedName>
        <fullName evidence="5">Restriction endonuclease subunit S</fullName>
    </submittedName>
</protein>
<keyword evidence="2" id="KW-0680">Restriction system</keyword>
<dbReference type="SUPFAM" id="SSF116734">
    <property type="entry name" value="DNA methylase specificity domain"/>
    <property type="match status" value="1"/>
</dbReference>
<evidence type="ECO:0000256" key="1">
    <source>
        <dbReference type="ARBA" id="ARBA00010923"/>
    </source>
</evidence>
<organism evidence="5 6">
    <name type="scientific">Jeotgalicoccus nanhaiensis</name>
    <dbReference type="NCBI Taxonomy" id="568603"/>
    <lineage>
        <taxon>Bacteria</taxon>
        <taxon>Bacillati</taxon>
        <taxon>Bacillota</taxon>
        <taxon>Bacilli</taxon>
        <taxon>Bacillales</taxon>
        <taxon>Staphylococcaceae</taxon>
        <taxon>Jeotgalicoccus</taxon>
    </lineage>
</organism>
<dbReference type="PANTHER" id="PTHR30408:SF12">
    <property type="entry name" value="TYPE I RESTRICTION ENZYME MJAVIII SPECIFICITY SUBUNIT"/>
    <property type="match status" value="1"/>
</dbReference>
<keyword evidence="5" id="KW-0540">Nuclease</keyword>
<dbReference type="PANTHER" id="PTHR30408">
    <property type="entry name" value="TYPE-1 RESTRICTION ENZYME ECOKI SPECIFICITY PROTEIN"/>
    <property type="match status" value="1"/>
</dbReference>
<accession>A0ABR9XZJ5</accession>
<proteinExistence type="inferred from homology"/>
<sequence length="228" mass="26374">MLETLKKVYLSIIFPDRCETNPKMRFKNFNENWKEYKFFENINKIIDFRGRTPKKLEMKWSDKGYLALSALNVKNGFIDKNVDAKYGSEELYQRWMGGNYLKKGMVLFTTEAPMGNVALVPDNNGYILSQRTIAFDADKKMMTNLFLATILRTPLVINNLISISSGATAKGVSQKSLRALNLIVPTNLKEQERIGEFLTNIYDDIQIHQKQVNILNKLKSLYLHKMFL</sequence>